<name>A0A9N9HVW5_FUNMO</name>
<keyword evidence="3" id="KW-1185">Reference proteome</keyword>
<reference evidence="2" key="1">
    <citation type="submission" date="2021-06" db="EMBL/GenBank/DDBJ databases">
        <authorList>
            <person name="Kallberg Y."/>
            <person name="Tangrot J."/>
            <person name="Rosling A."/>
        </authorList>
    </citation>
    <scope>NUCLEOTIDE SEQUENCE</scope>
    <source>
        <strain evidence="2">87-6 pot B 2015</strain>
    </source>
</reference>
<dbReference type="EMBL" id="CAJVPP010010214">
    <property type="protein sequence ID" value="CAG8709203.1"/>
    <property type="molecule type" value="Genomic_DNA"/>
</dbReference>
<feature type="region of interest" description="Disordered" evidence="1">
    <location>
        <begin position="29"/>
        <end position="67"/>
    </location>
</feature>
<proteinExistence type="predicted"/>
<evidence type="ECO:0000313" key="3">
    <source>
        <dbReference type="Proteomes" id="UP000789375"/>
    </source>
</evidence>
<feature type="compositionally biased region" description="Basic and acidic residues" evidence="1">
    <location>
        <begin position="55"/>
        <end position="67"/>
    </location>
</feature>
<dbReference type="AlphaFoldDB" id="A0A9N9HVW5"/>
<protein>
    <submittedName>
        <fullName evidence="2">10565_t:CDS:1</fullName>
    </submittedName>
</protein>
<organism evidence="2 3">
    <name type="scientific">Funneliformis mosseae</name>
    <name type="common">Endomycorrhizal fungus</name>
    <name type="synonym">Glomus mosseae</name>
    <dbReference type="NCBI Taxonomy" id="27381"/>
    <lineage>
        <taxon>Eukaryota</taxon>
        <taxon>Fungi</taxon>
        <taxon>Fungi incertae sedis</taxon>
        <taxon>Mucoromycota</taxon>
        <taxon>Glomeromycotina</taxon>
        <taxon>Glomeromycetes</taxon>
        <taxon>Glomerales</taxon>
        <taxon>Glomeraceae</taxon>
        <taxon>Funneliformis</taxon>
    </lineage>
</organism>
<sequence>MKGEWLASLNKLAKNEEIEEYKINIEEETRTTSTDLIIDTKDEDVFNQSPSKRVKNNDSEKQQTPKR</sequence>
<evidence type="ECO:0000313" key="2">
    <source>
        <dbReference type="EMBL" id="CAG8709203.1"/>
    </source>
</evidence>
<gene>
    <name evidence="2" type="ORF">FMOSSE_LOCUS14219</name>
</gene>
<comment type="caution">
    <text evidence="2">The sequence shown here is derived from an EMBL/GenBank/DDBJ whole genome shotgun (WGS) entry which is preliminary data.</text>
</comment>
<dbReference type="Proteomes" id="UP000789375">
    <property type="component" value="Unassembled WGS sequence"/>
</dbReference>
<accession>A0A9N9HVW5</accession>
<evidence type="ECO:0000256" key="1">
    <source>
        <dbReference type="SAM" id="MobiDB-lite"/>
    </source>
</evidence>